<sequence length="64" mass="7387">MYNIGVRRSGKLTGKENRPMDEKEKALKELLEILVEHPDLAERITITIKPNRIIQSNETPTDNK</sequence>
<accession>A0A8S5SCM2</accession>
<organism evidence="2">
    <name type="scientific">Siphoviridae sp. ctWhl2</name>
    <dbReference type="NCBI Taxonomy" id="2827885"/>
    <lineage>
        <taxon>Viruses</taxon>
        <taxon>Duplodnaviria</taxon>
        <taxon>Heunggongvirae</taxon>
        <taxon>Uroviricota</taxon>
        <taxon>Caudoviricetes</taxon>
    </lineage>
</organism>
<feature type="region of interest" description="Disordered" evidence="1">
    <location>
        <begin position="1"/>
        <end position="21"/>
    </location>
</feature>
<evidence type="ECO:0000313" key="2">
    <source>
        <dbReference type="EMBL" id="DAF48415.1"/>
    </source>
</evidence>
<name>A0A8S5SCM2_9CAUD</name>
<dbReference type="EMBL" id="BK032568">
    <property type="protein sequence ID" value="DAF48415.1"/>
    <property type="molecule type" value="Genomic_DNA"/>
</dbReference>
<protein>
    <submittedName>
        <fullName evidence="2">Uncharacterized protein</fullName>
    </submittedName>
</protein>
<reference evidence="2" key="1">
    <citation type="journal article" date="2021" name="Proc. Natl. Acad. Sci. U.S.A.">
        <title>A Catalog of Tens of Thousands of Viruses from Human Metagenomes Reveals Hidden Associations with Chronic Diseases.</title>
        <authorList>
            <person name="Tisza M.J."/>
            <person name="Buck C.B."/>
        </authorList>
    </citation>
    <scope>NUCLEOTIDE SEQUENCE</scope>
    <source>
        <strain evidence="2">CtWhl2</strain>
    </source>
</reference>
<proteinExistence type="predicted"/>
<evidence type="ECO:0000256" key="1">
    <source>
        <dbReference type="SAM" id="MobiDB-lite"/>
    </source>
</evidence>